<dbReference type="OrthoDB" id="368476at2"/>
<evidence type="ECO:0000256" key="4">
    <source>
        <dbReference type="SAM" id="SignalP"/>
    </source>
</evidence>
<gene>
    <name evidence="6" type="ORF">LPB137_02135</name>
</gene>
<dbReference type="Proteomes" id="UP000186074">
    <property type="component" value="Chromosome"/>
</dbReference>
<dbReference type="Pfam" id="PF00497">
    <property type="entry name" value="SBP_bac_3"/>
    <property type="match status" value="1"/>
</dbReference>
<feature type="signal peptide" evidence="4">
    <location>
        <begin position="1"/>
        <end position="24"/>
    </location>
</feature>
<sequence length="273" mass="30175">MKFINKLTIIAASVLALGATSVSADKLDKVISKGKIKCGVVLDFPPMGYRDAKNKPAGFDVEYCKDLAKSLGVKLELKSMSFAQRIPALNSGKVDVVIGSTSDTLERAKSAGFTMPYFVFKLQALVKKDSGIKEFKDLKGKKVTAALSTTPETEFMKNVKALGWDEDNYFSSKSENDTHLALSQGKADAIITTDTTIAELLKLPKYKDYVAGPFIPGFDDFVSIIVKRTEFGMINYLNLFIHQQVRSGRYAELNKQFYGNSPVRKLTVDGIYY</sequence>
<accession>A0A1P8KQV6</accession>
<dbReference type="InterPro" id="IPR051455">
    <property type="entry name" value="Bact_solute-bind_prot3"/>
</dbReference>
<keyword evidence="2" id="KW-0813">Transport</keyword>
<feature type="domain" description="Solute-binding protein family 3/N-terminal" evidence="5">
    <location>
        <begin position="35"/>
        <end position="261"/>
    </location>
</feature>
<name>A0A1P8KQV6_9BACT</name>
<comment type="similarity">
    <text evidence="1">Belongs to the bacterial solute-binding protein 3 family.</text>
</comment>
<keyword evidence="7" id="KW-1185">Reference proteome</keyword>
<feature type="chain" id="PRO_5012230443" evidence="4">
    <location>
        <begin position="25"/>
        <end position="273"/>
    </location>
</feature>
<proteinExistence type="inferred from homology"/>
<evidence type="ECO:0000259" key="5">
    <source>
        <dbReference type="SMART" id="SM00062"/>
    </source>
</evidence>
<dbReference type="AlphaFoldDB" id="A0A1P8KQV6"/>
<dbReference type="GO" id="GO:0030288">
    <property type="term" value="C:outer membrane-bounded periplasmic space"/>
    <property type="evidence" value="ECO:0007669"/>
    <property type="project" value="TreeGrafter"/>
</dbReference>
<dbReference type="SUPFAM" id="SSF53850">
    <property type="entry name" value="Periplasmic binding protein-like II"/>
    <property type="match status" value="1"/>
</dbReference>
<dbReference type="InterPro" id="IPR001638">
    <property type="entry name" value="Solute-binding_3/MltF_N"/>
</dbReference>
<dbReference type="EMBL" id="CP019070">
    <property type="protein sequence ID" value="APW66908.1"/>
    <property type="molecule type" value="Genomic_DNA"/>
</dbReference>
<organism evidence="6 7">
    <name type="scientific">Poseidonibacter parvus</name>
    <dbReference type="NCBI Taxonomy" id="1850254"/>
    <lineage>
        <taxon>Bacteria</taxon>
        <taxon>Pseudomonadati</taxon>
        <taxon>Campylobacterota</taxon>
        <taxon>Epsilonproteobacteria</taxon>
        <taxon>Campylobacterales</taxon>
        <taxon>Arcobacteraceae</taxon>
        <taxon>Poseidonibacter</taxon>
    </lineage>
</organism>
<keyword evidence="3 4" id="KW-0732">Signal</keyword>
<dbReference type="SMART" id="SM00062">
    <property type="entry name" value="PBPb"/>
    <property type="match status" value="1"/>
</dbReference>
<evidence type="ECO:0000256" key="3">
    <source>
        <dbReference type="ARBA" id="ARBA00022729"/>
    </source>
</evidence>
<dbReference type="Gene3D" id="3.40.190.10">
    <property type="entry name" value="Periplasmic binding protein-like II"/>
    <property type="match status" value="2"/>
</dbReference>
<evidence type="ECO:0000313" key="6">
    <source>
        <dbReference type="EMBL" id="APW66908.1"/>
    </source>
</evidence>
<dbReference type="GO" id="GO:0006865">
    <property type="term" value="P:amino acid transport"/>
    <property type="evidence" value="ECO:0007669"/>
    <property type="project" value="TreeGrafter"/>
</dbReference>
<dbReference type="PANTHER" id="PTHR30085">
    <property type="entry name" value="AMINO ACID ABC TRANSPORTER PERMEASE"/>
    <property type="match status" value="1"/>
</dbReference>
<dbReference type="GO" id="GO:0005576">
    <property type="term" value="C:extracellular region"/>
    <property type="evidence" value="ECO:0007669"/>
    <property type="project" value="TreeGrafter"/>
</dbReference>
<dbReference type="KEGG" id="alp:LPB137_02135"/>
<evidence type="ECO:0000313" key="7">
    <source>
        <dbReference type="Proteomes" id="UP000186074"/>
    </source>
</evidence>
<dbReference type="PANTHER" id="PTHR30085:SF6">
    <property type="entry name" value="ABC TRANSPORTER GLUTAMINE-BINDING PROTEIN GLNH"/>
    <property type="match status" value="1"/>
</dbReference>
<evidence type="ECO:0000256" key="2">
    <source>
        <dbReference type="ARBA" id="ARBA00022448"/>
    </source>
</evidence>
<reference evidence="6 7" key="1">
    <citation type="submission" date="2017-01" db="EMBL/GenBank/DDBJ databases">
        <title>Genome sequencing of Arcobacter sp. LPB0137.</title>
        <authorList>
            <person name="Lee G.-W."/>
            <person name="Yi H."/>
        </authorList>
    </citation>
    <scope>NUCLEOTIDE SEQUENCE [LARGE SCALE GENOMIC DNA]</scope>
    <source>
        <strain evidence="6 7">LPB0137</strain>
    </source>
</reference>
<dbReference type="RefSeq" id="WP_076089162.1">
    <property type="nucleotide sequence ID" value="NZ_CP019070.1"/>
</dbReference>
<protein>
    <submittedName>
        <fullName evidence="6">Amino acid ABC transporter substrate-binding protein</fullName>
    </submittedName>
</protein>
<dbReference type="STRING" id="1850254.LPB137_02135"/>
<evidence type="ECO:0000256" key="1">
    <source>
        <dbReference type="ARBA" id="ARBA00010333"/>
    </source>
</evidence>